<evidence type="ECO:0000313" key="2">
    <source>
        <dbReference type="EMBL" id="PRY18179.1"/>
    </source>
</evidence>
<reference evidence="2 3" key="1">
    <citation type="submission" date="2018-03" db="EMBL/GenBank/DDBJ databases">
        <title>Genomic Encyclopedia of Archaeal and Bacterial Type Strains, Phase II (KMG-II): from individual species to whole genera.</title>
        <authorList>
            <person name="Goeker M."/>
        </authorList>
    </citation>
    <scope>NUCLEOTIDE SEQUENCE [LARGE SCALE GENOMIC DNA]</scope>
    <source>
        <strain evidence="2 3">DSM 19711</strain>
    </source>
</reference>
<gene>
    <name evidence="2" type="ORF">CLV37_101423</name>
</gene>
<protein>
    <submittedName>
        <fullName evidence="2">Uncharacterized protein</fullName>
    </submittedName>
</protein>
<keyword evidence="1" id="KW-0472">Membrane</keyword>
<dbReference type="Proteomes" id="UP000238083">
    <property type="component" value="Unassembled WGS sequence"/>
</dbReference>
<dbReference type="AlphaFoldDB" id="A0A2T0RAJ4"/>
<name>A0A2T0RAJ4_9ACTN</name>
<feature type="transmembrane region" description="Helical" evidence="1">
    <location>
        <begin position="110"/>
        <end position="132"/>
    </location>
</feature>
<keyword evidence="1" id="KW-1133">Transmembrane helix</keyword>
<comment type="caution">
    <text evidence="2">The sequence shown here is derived from an EMBL/GenBank/DDBJ whole genome shotgun (WGS) entry which is preliminary data.</text>
</comment>
<sequence length="133" mass="13032">MSTSMATSMAMSVKAGARVVRVRRARVAATAVCALLWSLLAVVQGTARGSGTSAGQPAALTVATAVLVLVVSVVLWLAAFGTPVPAVGFVLTGLAVVVPLLLVAALRTGLWGRVGAVVGAGVEAGLGALAGAR</sequence>
<feature type="transmembrane region" description="Helical" evidence="1">
    <location>
        <begin position="86"/>
        <end position="104"/>
    </location>
</feature>
<keyword evidence="1" id="KW-0812">Transmembrane</keyword>
<keyword evidence="3" id="KW-1185">Reference proteome</keyword>
<accession>A0A2T0RAJ4</accession>
<dbReference type="EMBL" id="PVZF01000001">
    <property type="protein sequence ID" value="PRY18179.1"/>
    <property type="molecule type" value="Genomic_DNA"/>
</dbReference>
<evidence type="ECO:0000313" key="3">
    <source>
        <dbReference type="Proteomes" id="UP000238083"/>
    </source>
</evidence>
<feature type="transmembrane region" description="Helical" evidence="1">
    <location>
        <begin position="59"/>
        <end position="79"/>
    </location>
</feature>
<proteinExistence type="predicted"/>
<organism evidence="2 3">
    <name type="scientific">Kineococcus rhizosphaerae</name>
    <dbReference type="NCBI Taxonomy" id="559628"/>
    <lineage>
        <taxon>Bacteria</taxon>
        <taxon>Bacillati</taxon>
        <taxon>Actinomycetota</taxon>
        <taxon>Actinomycetes</taxon>
        <taxon>Kineosporiales</taxon>
        <taxon>Kineosporiaceae</taxon>
        <taxon>Kineococcus</taxon>
    </lineage>
</organism>
<evidence type="ECO:0000256" key="1">
    <source>
        <dbReference type="SAM" id="Phobius"/>
    </source>
</evidence>
<dbReference type="RefSeq" id="WP_106206465.1">
    <property type="nucleotide sequence ID" value="NZ_PVZF01000001.1"/>
</dbReference>